<evidence type="ECO:0000256" key="1">
    <source>
        <dbReference type="SAM" id="MobiDB-lite"/>
    </source>
</evidence>
<dbReference type="Proteomes" id="UP001234989">
    <property type="component" value="Chromosome 9"/>
</dbReference>
<name>A0AAF0UH24_SOLVR</name>
<proteinExistence type="predicted"/>
<gene>
    <name evidence="2" type="ORF">MTR67_038564</name>
</gene>
<evidence type="ECO:0000313" key="2">
    <source>
        <dbReference type="EMBL" id="WMV45179.1"/>
    </source>
</evidence>
<keyword evidence="3" id="KW-1185">Reference proteome</keyword>
<dbReference type="EMBL" id="CP133620">
    <property type="protein sequence ID" value="WMV45179.1"/>
    <property type="molecule type" value="Genomic_DNA"/>
</dbReference>
<accession>A0AAF0UH24</accession>
<organism evidence="2 3">
    <name type="scientific">Solanum verrucosum</name>
    <dbReference type="NCBI Taxonomy" id="315347"/>
    <lineage>
        <taxon>Eukaryota</taxon>
        <taxon>Viridiplantae</taxon>
        <taxon>Streptophyta</taxon>
        <taxon>Embryophyta</taxon>
        <taxon>Tracheophyta</taxon>
        <taxon>Spermatophyta</taxon>
        <taxon>Magnoliopsida</taxon>
        <taxon>eudicotyledons</taxon>
        <taxon>Gunneridae</taxon>
        <taxon>Pentapetalae</taxon>
        <taxon>asterids</taxon>
        <taxon>lamiids</taxon>
        <taxon>Solanales</taxon>
        <taxon>Solanaceae</taxon>
        <taxon>Solanoideae</taxon>
        <taxon>Solaneae</taxon>
        <taxon>Solanum</taxon>
    </lineage>
</organism>
<evidence type="ECO:0000313" key="3">
    <source>
        <dbReference type="Proteomes" id="UP001234989"/>
    </source>
</evidence>
<sequence>MAKQEAKARKPFRGVNKVEALIRRNRILLVCTSSELAVRRSGKAPEGTVPSPSPGRHAVTPIKNNISDCGSSQIEDVIDLTGKLYPNSVKHVGVRPTHENDERLNVKLSENKLCKVIKKEKKT</sequence>
<protein>
    <submittedName>
        <fullName evidence="2">Uncharacterized protein</fullName>
    </submittedName>
</protein>
<dbReference type="AlphaFoldDB" id="A0AAF0UH24"/>
<reference evidence="2" key="1">
    <citation type="submission" date="2023-08" db="EMBL/GenBank/DDBJ databases">
        <title>A de novo genome assembly of Solanum verrucosum Schlechtendal, a Mexican diploid species geographically isolated from the other diploid A-genome species in potato relatives.</title>
        <authorList>
            <person name="Hosaka K."/>
        </authorList>
    </citation>
    <scope>NUCLEOTIDE SEQUENCE</scope>
    <source>
        <tissue evidence="2">Young leaves</tissue>
    </source>
</reference>
<feature type="region of interest" description="Disordered" evidence="1">
    <location>
        <begin position="40"/>
        <end position="64"/>
    </location>
</feature>